<feature type="region of interest" description="Disordered" evidence="1">
    <location>
        <begin position="209"/>
        <end position="250"/>
    </location>
</feature>
<keyword evidence="3" id="KW-1185">Reference proteome</keyword>
<gene>
    <name evidence="2" type="ORF">CLAFUR5_08883</name>
</gene>
<feature type="compositionally biased region" description="Polar residues" evidence="1">
    <location>
        <begin position="20"/>
        <end position="38"/>
    </location>
</feature>
<organism evidence="2 3">
    <name type="scientific">Passalora fulva</name>
    <name type="common">Tomato leaf mold</name>
    <name type="synonym">Cladosporium fulvum</name>
    <dbReference type="NCBI Taxonomy" id="5499"/>
    <lineage>
        <taxon>Eukaryota</taxon>
        <taxon>Fungi</taxon>
        <taxon>Dikarya</taxon>
        <taxon>Ascomycota</taxon>
        <taxon>Pezizomycotina</taxon>
        <taxon>Dothideomycetes</taxon>
        <taxon>Dothideomycetidae</taxon>
        <taxon>Mycosphaerellales</taxon>
        <taxon>Mycosphaerellaceae</taxon>
        <taxon>Fulvia</taxon>
    </lineage>
</organism>
<feature type="region of interest" description="Disordered" evidence="1">
    <location>
        <begin position="1"/>
        <end position="38"/>
    </location>
</feature>
<reference evidence="2" key="2">
    <citation type="journal article" date="2022" name="Microb. Genom.">
        <title>A chromosome-scale genome assembly of the tomato pathogen Cladosporium fulvum reveals a compartmentalized genome architecture and the presence of a dispensable chromosome.</title>
        <authorList>
            <person name="Zaccaron A.Z."/>
            <person name="Chen L.H."/>
            <person name="Samaras A."/>
            <person name="Stergiopoulos I."/>
        </authorList>
    </citation>
    <scope>NUCLEOTIDE SEQUENCE</scope>
    <source>
        <strain evidence="2">Race5_Kim</strain>
    </source>
</reference>
<evidence type="ECO:0000313" key="2">
    <source>
        <dbReference type="EMBL" id="UJO21969.1"/>
    </source>
</evidence>
<evidence type="ECO:0000256" key="1">
    <source>
        <dbReference type="SAM" id="MobiDB-lite"/>
    </source>
</evidence>
<sequence>MAIEAATRNARNNPQRDPRQTQGPTTWATIASQPTPPQSTVLRVHITDQKEKEEIGKMTGREIVEKIGVKGIVGARADNKGVKLFTAHVQDKKALEINKEWTLKIGSTAKVSHQQYMVIAHGVPRTFDTQRDTPNLQRQNQVTAPGLQITKTAWVKKKIEEGKRASSLILWVATPEQANKVLDQGFTDILPQSVAKPHQSAHTVLVITRPKSAKNGRRTQDAQHVGENTRHGQTNAQLDYQPSGERGKQG</sequence>
<dbReference type="OrthoDB" id="3933142at2759"/>
<feature type="compositionally biased region" description="Polar residues" evidence="1">
    <location>
        <begin position="231"/>
        <end position="240"/>
    </location>
</feature>
<evidence type="ECO:0000313" key="3">
    <source>
        <dbReference type="Proteomes" id="UP000756132"/>
    </source>
</evidence>
<reference evidence="2" key="1">
    <citation type="submission" date="2021-12" db="EMBL/GenBank/DDBJ databases">
        <authorList>
            <person name="Zaccaron A."/>
            <person name="Stergiopoulos I."/>
        </authorList>
    </citation>
    <scope>NUCLEOTIDE SEQUENCE</scope>
    <source>
        <strain evidence="2">Race5_Kim</strain>
    </source>
</reference>
<dbReference type="AlphaFoldDB" id="A0A9Q8UTI2"/>
<accession>A0A9Q8UTI2</accession>
<name>A0A9Q8UTI2_PASFU</name>
<proteinExistence type="predicted"/>
<dbReference type="Proteomes" id="UP000756132">
    <property type="component" value="Chromosome 9"/>
</dbReference>
<dbReference type="EMBL" id="CP090171">
    <property type="protein sequence ID" value="UJO21969.1"/>
    <property type="molecule type" value="Genomic_DNA"/>
</dbReference>
<protein>
    <submittedName>
        <fullName evidence="2">Uncharacterized protein</fullName>
    </submittedName>
</protein>